<dbReference type="PANTHER" id="PTHR40082">
    <property type="entry name" value="BLR5956 PROTEIN"/>
    <property type="match status" value="1"/>
</dbReference>
<organism evidence="4 5">
    <name type="scientific">Microlunatus ginsengisoli</name>
    <dbReference type="NCBI Taxonomy" id="363863"/>
    <lineage>
        <taxon>Bacteria</taxon>
        <taxon>Bacillati</taxon>
        <taxon>Actinomycetota</taxon>
        <taxon>Actinomycetes</taxon>
        <taxon>Propionibacteriales</taxon>
        <taxon>Propionibacteriaceae</taxon>
        <taxon>Microlunatus</taxon>
    </lineage>
</organism>
<evidence type="ECO:0000313" key="5">
    <source>
        <dbReference type="Proteomes" id="UP001501490"/>
    </source>
</evidence>
<dbReference type="InterPro" id="IPR003754">
    <property type="entry name" value="4pyrrol_synth_uPrphyn_synth"/>
</dbReference>
<dbReference type="PANTHER" id="PTHR40082:SF1">
    <property type="entry name" value="BLR5956 PROTEIN"/>
    <property type="match status" value="1"/>
</dbReference>
<feature type="DNA-binding region" description="OmpR/PhoB-type" evidence="2">
    <location>
        <begin position="276"/>
        <end position="367"/>
    </location>
</feature>
<evidence type="ECO:0000313" key="4">
    <source>
        <dbReference type="EMBL" id="GAA3606725.1"/>
    </source>
</evidence>
<dbReference type="InterPro" id="IPR016032">
    <property type="entry name" value="Sig_transdc_resp-reg_C-effctor"/>
</dbReference>
<name>A0ABP6ZE19_9ACTN</name>
<accession>A0ABP6ZE19</accession>
<dbReference type="InterPro" id="IPR001867">
    <property type="entry name" value="OmpR/PhoB-type_DNA-bd"/>
</dbReference>
<dbReference type="SMART" id="SM00862">
    <property type="entry name" value="Trans_reg_C"/>
    <property type="match status" value="1"/>
</dbReference>
<protein>
    <submittedName>
        <fullName evidence="4">Uroporphyrinogen-III synthase</fullName>
    </submittedName>
</protein>
<evidence type="ECO:0000256" key="1">
    <source>
        <dbReference type="ARBA" id="ARBA00023125"/>
    </source>
</evidence>
<dbReference type="InterPro" id="IPR036108">
    <property type="entry name" value="4pyrrol_syn_uPrphyn_synt_sf"/>
</dbReference>
<dbReference type="SUPFAM" id="SSF69618">
    <property type="entry name" value="HemD-like"/>
    <property type="match status" value="1"/>
</dbReference>
<proteinExistence type="predicted"/>
<dbReference type="Gene3D" id="1.10.10.10">
    <property type="entry name" value="Winged helix-like DNA-binding domain superfamily/Winged helix DNA-binding domain"/>
    <property type="match status" value="1"/>
</dbReference>
<dbReference type="Proteomes" id="UP001501490">
    <property type="component" value="Unassembled WGS sequence"/>
</dbReference>
<dbReference type="RefSeq" id="WP_344801576.1">
    <property type="nucleotide sequence ID" value="NZ_BAABAB010000005.1"/>
</dbReference>
<dbReference type="NCBIfam" id="NF005568">
    <property type="entry name" value="PRK07239.1"/>
    <property type="match status" value="1"/>
</dbReference>
<dbReference type="CDD" id="cd00383">
    <property type="entry name" value="trans_reg_C"/>
    <property type="match status" value="1"/>
</dbReference>
<dbReference type="SUPFAM" id="SSF46894">
    <property type="entry name" value="C-terminal effector domain of the bipartite response regulators"/>
    <property type="match status" value="1"/>
</dbReference>
<dbReference type="Pfam" id="PF02602">
    <property type="entry name" value="HEM4"/>
    <property type="match status" value="1"/>
</dbReference>
<dbReference type="EMBL" id="BAABAB010000005">
    <property type="protein sequence ID" value="GAA3606725.1"/>
    <property type="molecule type" value="Genomic_DNA"/>
</dbReference>
<reference evidence="5" key="1">
    <citation type="journal article" date="2019" name="Int. J. Syst. Evol. Microbiol.">
        <title>The Global Catalogue of Microorganisms (GCM) 10K type strain sequencing project: providing services to taxonomists for standard genome sequencing and annotation.</title>
        <authorList>
            <consortium name="The Broad Institute Genomics Platform"/>
            <consortium name="The Broad Institute Genome Sequencing Center for Infectious Disease"/>
            <person name="Wu L."/>
            <person name="Ma J."/>
        </authorList>
    </citation>
    <scope>NUCLEOTIDE SEQUENCE [LARGE SCALE GENOMIC DNA]</scope>
    <source>
        <strain evidence="5">JCM 16929</strain>
    </source>
</reference>
<feature type="domain" description="OmpR/PhoB-type" evidence="3">
    <location>
        <begin position="276"/>
        <end position="367"/>
    </location>
</feature>
<dbReference type="Pfam" id="PF00486">
    <property type="entry name" value="Trans_reg_C"/>
    <property type="match status" value="1"/>
</dbReference>
<dbReference type="InterPro" id="IPR039793">
    <property type="entry name" value="UROS/Hem4"/>
</dbReference>
<evidence type="ECO:0000259" key="3">
    <source>
        <dbReference type="PROSITE" id="PS51755"/>
    </source>
</evidence>
<dbReference type="Gene3D" id="3.40.50.10090">
    <property type="match status" value="2"/>
</dbReference>
<comment type="caution">
    <text evidence="4">The sequence shown here is derived from an EMBL/GenBank/DDBJ whole genome shotgun (WGS) entry which is preliminary data.</text>
</comment>
<dbReference type="CDD" id="cd06578">
    <property type="entry name" value="HemD"/>
    <property type="match status" value="1"/>
</dbReference>
<gene>
    <name evidence="4" type="ORF">GCM10022236_05760</name>
</gene>
<keyword evidence="1 2" id="KW-0238">DNA-binding</keyword>
<dbReference type="PROSITE" id="PS51755">
    <property type="entry name" value="OMPR_PHOB"/>
    <property type="match status" value="1"/>
</dbReference>
<evidence type="ECO:0000256" key="2">
    <source>
        <dbReference type="PROSITE-ProRule" id="PRU01091"/>
    </source>
</evidence>
<keyword evidence="5" id="KW-1185">Reference proteome</keyword>
<sequence>MSTRVEPLAGFRVGVTSDRRSGDLIAALERRGAEVLHAPALRIAPHDQDGPVIAQTRAVIEERPEVVLVTTGYGVRRWFEVADAGGLGAELTDALEHAVVMARGPKAVGAVRAAGLDDHRGAREYDTTAAMVDDLIASGLTRKRVAIQVHGYTDEMQVGRLREVSEQVLTVTPYRWVSPRSPDRLNRLIQAACEQRLDAVAFTSAPGVEATLAAAERSGRRDQLIAALAGGVLPFAVGPMTAAPLRANGLDPAVPERHRLGAMIRLICDRLDADRARRFRFGDTRIELRGHVVLVDDRPLSLAPHALDLLRMLVDNDRVVSRAELMGCLSDEPDDHALDVAMSRLRQSLGVPGLITTVVKRGYRFAGELDG</sequence>
<dbReference type="InterPro" id="IPR036388">
    <property type="entry name" value="WH-like_DNA-bd_sf"/>
</dbReference>